<protein>
    <submittedName>
        <fullName evidence="2">Uncharacterized protein</fullName>
    </submittedName>
</protein>
<evidence type="ECO:0000313" key="2">
    <source>
        <dbReference type="EMBL" id="KAI9272879.1"/>
    </source>
</evidence>
<comment type="caution">
    <text evidence="2">The sequence shown here is derived from an EMBL/GenBank/DDBJ whole genome shotgun (WGS) entry which is preliminary data.</text>
</comment>
<keyword evidence="1" id="KW-0472">Membrane</keyword>
<keyword evidence="1" id="KW-0812">Transmembrane</keyword>
<proteinExistence type="predicted"/>
<evidence type="ECO:0000313" key="3">
    <source>
        <dbReference type="Proteomes" id="UP001209540"/>
    </source>
</evidence>
<keyword evidence="3" id="KW-1185">Reference proteome</keyword>
<dbReference type="EMBL" id="JAIXMP010000005">
    <property type="protein sequence ID" value="KAI9272879.1"/>
    <property type="molecule type" value="Genomic_DNA"/>
</dbReference>
<evidence type="ECO:0000256" key="1">
    <source>
        <dbReference type="SAM" id="Phobius"/>
    </source>
</evidence>
<name>A0AAD5KJK8_9FUNG</name>
<dbReference type="Proteomes" id="UP001209540">
    <property type="component" value="Unassembled WGS sequence"/>
</dbReference>
<organism evidence="2 3">
    <name type="scientific">Phascolomyces articulosus</name>
    <dbReference type="NCBI Taxonomy" id="60185"/>
    <lineage>
        <taxon>Eukaryota</taxon>
        <taxon>Fungi</taxon>
        <taxon>Fungi incertae sedis</taxon>
        <taxon>Mucoromycota</taxon>
        <taxon>Mucoromycotina</taxon>
        <taxon>Mucoromycetes</taxon>
        <taxon>Mucorales</taxon>
        <taxon>Lichtheimiaceae</taxon>
        <taxon>Phascolomyces</taxon>
    </lineage>
</organism>
<reference evidence="2" key="1">
    <citation type="journal article" date="2022" name="IScience">
        <title>Evolution of zygomycete secretomes and the origins of terrestrial fungal ecologies.</title>
        <authorList>
            <person name="Chang Y."/>
            <person name="Wang Y."/>
            <person name="Mondo S."/>
            <person name="Ahrendt S."/>
            <person name="Andreopoulos W."/>
            <person name="Barry K."/>
            <person name="Beard J."/>
            <person name="Benny G.L."/>
            <person name="Blankenship S."/>
            <person name="Bonito G."/>
            <person name="Cuomo C."/>
            <person name="Desiro A."/>
            <person name="Gervers K.A."/>
            <person name="Hundley H."/>
            <person name="Kuo A."/>
            <person name="LaButti K."/>
            <person name="Lang B.F."/>
            <person name="Lipzen A."/>
            <person name="O'Donnell K."/>
            <person name="Pangilinan J."/>
            <person name="Reynolds N."/>
            <person name="Sandor L."/>
            <person name="Smith M.E."/>
            <person name="Tsang A."/>
            <person name="Grigoriev I.V."/>
            <person name="Stajich J.E."/>
            <person name="Spatafora J.W."/>
        </authorList>
    </citation>
    <scope>NUCLEOTIDE SEQUENCE</scope>
    <source>
        <strain evidence="2">RSA 2281</strain>
    </source>
</reference>
<keyword evidence="1" id="KW-1133">Transmembrane helix</keyword>
<sequence>MRDQFERRGVSRINRLLFPYFPSRYCRILVLFYDSIYYITYFMSITVFFLPILFFSHLQR</sequence>
<dbReference type="AlphaFoldDB" id="A0AAD5KJK8"/>
<gene>
    <name evidence="2" type="ORF">BDA99DRAFT_499434</name>
</gene>
<accession>A0AAD5KJK8</accession>
<feature type="transmembrane region" description="Helical" evidence="1">
    <location>
        <begin position="35"/>
        <end position="55"/>
    </location>
</feature>
<reference evidence="2" key="2">
    <citation type="submission" date="2023-02" db="EMBL/GenBank/DDBJ databases">
        <authorList>
            <consortium name="DOE Joint Genome Institute"/>
            <person name="Mondo S.J."/>
            <person name="Chang Y."/>
            <person name="Wang Y."/>
            <person name="Ahrendt S."/>
            <person name="Andreopoulos W."/>
            <person name="Barry K."/>
            <person name="Beard J."/>
            <person name="Benny G.L."/>
            <person name="Blankenship S."/>
            <person name="Bonito G."/>
            <person name="Cuomo C."/>
            <person name="Desiro A."/>
            <person name="Gervers K.A."/>
            <person name="Hundley H."/>
            <person name="Kuo A."/>
            <person name="LaButti K."/>
            <person name="Lang B.F."/>
            <person name="Lipzen A."/>
            <person name="O'Donnell K."/>
            <person name="Pangilinan J."/>
            <person name="Reynolds N."/>
            <person name="Sandor L."/>
            <person name="Smith M.W."/>
            <person name="Tsang A."/>
            <person name="Grigoriev I.V."/>
            <person name="Stajich J.E."/>
            <person name="Spatafora J.W."/>
        </authorList>
    </citation>
    <scope>NUCLEOTIDE SEQUENCE</scope>
    <source>
        <strain evidence="2">RSA 2281</strain>
    </source>
</reference>